<keyword evidence="1" id="KW-1133">Transmembrane helix</keyword>
<keyword evidence="1" id="KW-0472">Membrane</keyword>
<feature type="transmembrane region" description="Helical" evidence="1">
    <location>
        <begin position="242"/>
        <end position="261"/>
    </location>
</feature>
<sequence length="751" mass="87187">MKERVLNIYYTFPVQLIKLQLKHNILLLSLWAVLFAIVNGNLGSSMGFHKMFLDPEYMGEVTFWSFFIIGLAYGSFFIAWNTSIYILNSYRFPFLASLHRPFAKFSFNNFFIPVVFILFYVFKIVHFQWYNEYTGQYSILFYCLGFLMGAFIMVLSSMLYFQYTNTDMQTYRQLNKLKLSKMLKAIVVKRKERQLNIMDHGPYKNAWRVDYFLTEYFQWRIVRNVEHYNFKLLERVFRQNHANALVIQSLSITALILMAALVEYEHFRIPAGASLLLLLSIITTIIGALTYWMEEWKVLFLLLTFFFVNQMMSWGWFAYQNSAYGLNYAAPPANYSVKALDSICSEKRYREDTKATLKILERWRSKFGSSRLLRKPKLVLLCVSGGGIRASLWSNHVIREVDQSLNGKLMKHTVLMTGASGGMWGASLYRELYHQKQKGEAIDLHDEKYLEYSAKDLMNSLAFTFLVNDIFIPWVNREVNGYTYRQDRGYIFEQQFIENTEGLLGESLNYYKKPEEDALIPMMFVTPLISNDSRMMIISPHGVSYMMRPPFSYQGEGGIAKIDAVDYGALFSAHNPLNLRFATALRMNATFPFIFPSVQMPTNPVVTVVDAGFRDNFGLETATRFATIFRKWIRENTSGITIISVRSYAQAEKIAETTTKSLSELAFNPLGPVFALDALQNYHHDAYISYLKSKIGYDKIDVVNFVYKPTILTERASLSLHLTQREKNDILNAINLDENQQSIKRLEELIK</sequence>
<dbReference type="AlphaFoldDB" id="A0A6S6UGW0"/>
<feature type="transmembrane region" description="Helical" evidence="1">
    <location>
        <begin position="299"/>
        <end position="319"/>
    </location>
</feature>
<dbReference type="Gene3D" id="3.40.1090.10">
    <property type="entry name" value="Cytosolic phospholipase A2 catalytic domain"/>
    <property type="match status" value="2"/>
</dbReference>
<feature type="transmembrane region" description="Helical" evidence="1">
    <location>
        <begin position="139"/>
        <end position="161"/>
    </location>
</feature>
<feature type="transmembrane region" description="Helical" evidence="1">
    <location>
        <begin position="273"/>
        <end position="292"/>
    </location>
</feature>
<evidence type="ECO:0000313" key="2">
    <source>
        <dbReference type="EMBL" id="CAA6827652.1"/>
    </source>
</evidence>
<evidence type="ECO:0000256" key="1">
    <source>
        <dbReference type="SAM" id="Phobius"/>
    </source>
</evidence>
<dbReference type="InterPro" id="IPR016035">
    <property type="entry name" value="Acyl_Trfase/lysoPLipase"/>
</dbReference>
<organism evidence="2">
    <name type="scientific">uncultured Aureispira sp</name>
    <dbReference type="NCBI Taxonomy" id="1331704"/>
    <lineage>
        <taxon>Bacteria</taxon>
        <taxon>Pseudomonadati</taxon>
        <taxon>Bacteroidota</taxon>
        <taxon>Saprospiria</taxon>
        <taxon>Saprospirales</taxon>
        <taxon>Saprospiraceae</taxon>
        <taxon>Aureispira</taxon>
        <taxon>environmental samples</taxon>
    </lineage>
</organism>
<evidence type="ECO:0008006" key="3">
    <source>
        <dbReference type="Google" id="ProtNLM"/>
    </source>
</evidence>
<proteinExistence type="predicted"/>
<dbReference type="SUPFAM" id="SSF52151">
    <property type="entry name" value="FabD/lysophospholipase-like"/>
    <property type="match status" value="1"/>
</dbReference>
<feature type="transmembrane region" description="Helical" evidence="1">
    <location>
        <begin position="25"/>
        <end position="43"/>
    </location>
</feature>
<feature type="transmembrane region" description="Helical" evidence="1">
    <location>
        <begin position="63"/>
        <end position="87"/>
    </location>
</feature>
<feature type="transmembrane region" description="Helical" evidence="1">
    <location>
        <begin position="107"/>
        <end position="127"/>
    </location>
</feature>
<reference evidence="2" key="1">
    <citation type="submission" date="2020-01" db="EMBL/GenBank/DDBJ databases">
        <authorList>
            <person name="Meier V. D."/>
            <person name="Meier V D."/>
        </authorList>
    </citation>
    <scope>NUCLEOTIDE SEQUENCE</scope>
    <source>
        <strain evidence="2">HLG_WM_MAG_10</strain>
    </source>
</reference>
<gene>
    <name evidence="2" type="ORF">HELGO_WM53374</name>
</gene>
<accession>A0A6S6UGW0</accession>
<keyword evidence="1" id="KW-0812">Transmembrane</keyword>
<protein>
    <recommendedName>
        <fullName evidence="3">PNPLA domain-containing protein</fullName>
    </recommendedName>
</protein>
<name>A0A6S6UGW0_9BACT</name>
<dbReference type="EMBL" id="CACVAQ010000406">
    <property type="protein sequence ID" value="CAA6827652.1"/>
    <property type="molecule type" value="Genomic_DNA"/>
</dbReference>